<proteinExistence type="predicted"/>
<accession>A0A7J6RNT1</accession>
<dbReference type="AlphaFoldDB" id="A0A7J6RNT1"/>
<dbReference type="PROSITE" id="PS51257">
    <property type="entry name" value="PROKAR_LIPOPROTEIN"/>
    <property type="match status" value="1"/>
</dbReference>
<dbReference type="InterPro" id="IPR000182">
    <property type="entry name" value="GNAT_dom"/>
</dbReference>
<sequence>MLAGLARPTIFRPTLERLASGVPSSVLSGSCLSPYPTLTMVRFHNTQAFVAPLNGPKSQEDAEAEKACTKVTWVGLASNVGLSAFKLGAGISCWGIVHGYAGVVTRSPPHDLRLSNRSSFEQDGLLCHSTTLRHPLMIPSSVLSLASHKEKDSITLDQLEYRLAKPSDVLLGEMVEPDAGVFVAAEKGKGVVVASVEFGLVKGGDDWEFVGLPSLRVKEDWRSRGVGSELLKALVEYVHAVGSPRISFLWILGEDNHPVVNEACNGAGFEAYPIEDAFTIRTYAYPEDDKPTGDNRILPVIPDPMPNNQC</sequence>
<dbReference type="CDD" id="cd04301">
    <property type="entry name" value="NAT_SF"/>
    <property type="match status" value="1"/>
</dbReference>
<dbReference type="EMBL" id="JABANM010020986">
    <property type="protein sequence ID" value="KAF4721932.1"/>
    <property type="molecule type" value="Genomic_DNA"/>
</dbReference>
<feature type="domain" description="N-acetyltransferase" evidence="1">
    <location>
        <begin position="143"/>
        <end position="292"/>
    </location>
</feature>
<organism evidence="2 3">
    <name type="scientific">Perkinsus olseni</name>
    <name type="common">Perkinsus atlanticus</name>
    <dbReference type="NCBI Taxonomy" id="32597"/>
    <lineage>
        <taxon>Eukaryota</taxon>
        <taxon>Sar</taxon>
        <taxon>Alveolata</taxon>
        <taxon>Perkinsozoa</taxon>
        <taxon>Perkinsea</taxon>
        <taxon>Perkinsida</taxon>
        <taxon>Perkinsidae</taxon>
        <taxon>Perkinsus</taxon>
    </lineage>
</organism>
<comment type="caution">
    <text evidence="2">The sequence shown here is derived from an EMBL/GenBank/DDBJ whole genome shotgun (WGS) entry which is preliminary data.</text>
</comment>
<dbReference type="SUPFAM" id="SSF55729">
    <property type="entry name" value="Acyl-CoA N-acyltransferases (Nat)"/>
    <property type="match status" value="1"/>
</dbReference>
<gene>
    <name evidence="2" type="ORF">FOZ62_025362</name>
</gene>
<evidence type="ECO:0000313" key="3">
    <source>
        <dbReference type="Proteomes" id="UP000574390"/>
    </source>
</evidence>
<evidence type="ECO:0000259" key="1">
    <source>
        <dbReference type="PROSITE" id="PS51186"/>
    </source>
</evidence>
<reference evidence="2 3" key="1">
    <citation type="submission" date="2020-04" db="EMBL/GenBank/DDBJ databases">
        <title>Perkinsus olseni comparative genomics.</title>
        <authorList>
            <person name="Bogema D.R."/>
        </authorList>
    </citation>
    <scope>NUCLEOTIDE SEQUENCE [LARGE SCALE GENOMIC DNA]</scope>
    <source>
        <strain evidence="2">ATCC PRA-205</strain>
    </source>
</reference>
<name>A0A7J6RNT1_PEROL</name>
<dbReference type="Gene3D" id="3.40.630.30">
    <property type="match status" value="1"/>
</dbReference>
<dbReference type="GO" id="GO:0016747">
    <property type="term" value="F:acyltransferase activity, transferring groups other than amino-acyl groups"/>
    <property type="evidence" value="ECO:0007669"/>
    <property type="project" value="InterPro"/>
</dbReference>
<dbReference type="PROSITE" id="PS51186">
    <property type="entry name" value="GNAT"/>
    <property type="match status" value="1"/>
</dbReference>
<dbReference type="Proteomes" id="UP000574390">
    <property type="component" value="Unassembled WGS sequence"/>
</dbReference>
<dbReference type="InterPro" id="IPR016181">
    <property type="entry name" value="Acyl_CoA_acyltransferase"/>
</dbReference>
<evidence type="ECO:0000313" key="2">
    <source>
        <dbReference type="EMBL" id="KAF4721932.1"/>
    </source>
</evidence>
<protein>
    <recommendedName>
        <fullName evidence="1">N-acetyltransferase domain-containing protein</fullName>
    </recommendedName>
</protein>
<dbReference type="Pfam" id="PF00583">
    <property type="entry name" value="Acetyltransf_1"/>
    <property type="match status" value="1"/>
</dbReference>